<dbReference type="EMBL" id="JXTB01000052">
    <property type="protein sequence ID" value="PON70116.1"/>
    <property type="molecule type" value="Genomic_DNA"/>
</dbReference>
<dbReference type="AlphaFoldDB" id="A0A2P5DA14"/>
<comment type="caution">
    <text evidence="1">The sequence shown here is derived from an EMBL/GenBank/DDBJ whole genome shotgun (WGS) entry which is preliminary data.</text>
</comment>
<dbReference type="STRING" id="3476.A0A2P5DA14"/>
<name>A0A2P5DA14_PARAD</name>
<dbReference type="InterPro" id="IPR036397">
    <property type="entry name" value="RNaseH_sf"/>
</dbReference>
<protein>
    <submittedName>
        <fullName evidence="1">Ribonuclease H-like domain containing protein</fullName>
    </submittedName>
</protein>
<dbReference type="Gene3D" id="3.30.420.10">
    <property type="entry name" value="Ribonuclease H-like superfamily/Ribonuclease H"/>
    <property type="match status" value="1"/>
</dbReference>
<organism evidence="1 2">
    <name type="scientific">Parasponia andersonii</name>
    <name type="common">Sponia andersonii</name>
    <dbReference type="NCBI Taxonomy" id="3476"/>
    <lineage>
        <taxon>Eukaryota</taxon>
        <taxon>Viridiplantae</taxon>
        <taxon>Streptophyta</taxon>
        <taxon>Embryophyta</taxon>
        <taxon>Tracheophyta</taxon>
        <taxon>Spermatophyta</taxon>
        <taxon>Magnoliopsida</taxon>
        <taxon>eudicotyledons</taxon>
        <taxon>Gunneridae</taxon>
        <taxon>Pentapetalae</taxon>
        <taxon>rosids</taxon>
        <taxon>fabids</taxon>
        <taxon>Rosales</taxon>
        <taxon>Cannabaceae</taxon>
        <taxon>Parasponia</taxon>
    </lineage>
</organism>
<dbReference type="SUPFAM" id="SSF53098">
    <property type="entry name" value="Ribonuclease H-like"/>
    <property type="match status" value="1"/>
</dbReference>
<proteinExistence type="predicted"/>
<gene>
    <name evidence="1" type="ORF">PanWU01x14_082910</name>
</gene>
<dbReference type="PANTHER" id="PTHR35046">
    <property type="entry name" value="ZINC KNUCKLE (CCHC-TYPE) FAMILY PROTEIN"/>
    <property type="match status" value="1"/>
</dbReference>
<dbReference type="PANTHER" id="PTHR35046:SF26">
    <property type="entry name" value="RNA-DIRECTED DNA POLYMERASE"/>
    <property type="match status" value="1"/>
</dbReference>
<reference evidence="2" key="1">
    <citation type="submission" date="2016-06" db="EMBL/GenBank/DDBJ databases">
        <title>Parallel loss of symbiosis genes in relatives of nitrogen-fixing non-legume Parasponia.</title>
        <authorList>
            <person name="Van Velzen R."/>
            <person name="Holmer R."/>
            <person name="Bu F."/>
            <person name="Rutten L."/>
            <person name="Van Zeijl A."/>
            <person name="Liu W."/>
            <person name="Santuari L."/>
            <person name="Cao Q."/>
            <person name="Sharma T."/>
            <person name="Shen D."/>
            <person name="Roswanjaya Y."/>
            <person name="Wardhani T."/>
            <person name="Kalhor M.S."/>
            <person name="Jansen J."/>
            <person name="Van den Hoogen J."/>
            <person name="Gungor B."/>
            <person name="Hartog M."/>
            <person name="Hontelez J."/>
            <person name="Verver J."/>
            <person name="Yang W.-C."/>
            <person name="Schijlen E."/>
            <person name="Repin R."/>
            <person name="Schilthuizen M."/>
            <person name="Schranz E."/>
            <person name="Heidstra R."/>
            <person name="Miyata K."/>
            <person name="Fedorova E."/>
            <person name="Kohlen W."/>
            <person name="Bisseling T."/>
            <person name="Smit S."/>
            <person name="Geurts R."/>
        </authorList>
    </citation>
    <scope>NUCLEOTIDE SEQUENCE [LARGE SCALE GENOMIC DNA]</scope>
    <source>
        <strain evidence="2">cv. WU1-14</strain>
    </source>
</reference>
<dbReference type="OrthoDB" id="1738613at2759"/>
<dbReference type="GO" id="GO:0003676">
    <property type="term" value="F:nucleic acid binding"/>
    <property type="evidence" value="ECO:0007669"/>
    <property type="project" value="InterPro"/>
</dbReference>
<evidence type="ECO:0000313" key="2">
    <source>
        <dbReference type="Proteomes" id="UP000237105"/>
    </source>
</evidence>
<dbReference type="InterPro" id="IPR012337">
    <property type="entry name" value="RNaseH-like_sf"/>
</dbReference>
<keyword evidence="2" id="KW-1185">Reference proteome</keyword>
<accession>A0A2P5DA14</accession>
<evidence type="ECO:0000313" key="1">
    <source>
        <dbReference type="EMBL" id="PON70116.1"/>
    </source>
</evidence>
<dbReference type="Proteomes" id="UP000237105">
    <property type="component" value="Unassembled WGS sequence"/>
</dbReference>
<sequence length="126" mass="14693">MDRVVGLSKTTKGHDAIWVIMDRYTKSTHFFPIRITYNLYQFARLYVQEIVKLHGVSKVIISDRDSRFTSKFWRSIQKALGTNLAFSIIFILKLMGNQREPYRLLKTCLEPVCSISMDFVANTCHL</sequence>